<comment type="similarity">
    <text evidence="2 3">Belongs to the YajQ family.</text>
</comment>
<dbReference type="GO" id="GO:0005829">
    <property type="term" value="C:cytosol"/>
    <property type="evidence" value="ECO:0007669"/>
    <property type="project" value="TreeGrafter"/>
</dbReference>
<evidence type="ECO:0000313" key="4">
    <source>
        <dbReference type="EMBL" id="KLU68010.1"/>
    </source>
</evidence>
<sequence length="163" mass="18221">MAKDSSFDIVSKVNLPEVSNAVQQAQRELSQRFDFKNSKSSITLEDEKIILVSDDDFKLKNVVDILESKLVKRGISLKALDYGKPQPAAGNTLRQEVKMVQGIAQDKAKLINKVLKDSKIKVVSSIQGDEIRISGKNKDDLQAAIALLKKEDFGIELQFVNYR</sequence>
<organism evidence="4 5">
    <name type="scientific">Desulfosporosinus acididurans</name>
    <dbReference type="NCBI Taxonomy" id="476652"/>
    <lineage>
        <taxon>Bacteria</taxon>
        <taxon>Bacillati</taxon>
        <taxon>Bacillota</taxon>
        <taxon>Clostridia</taxon>
        <taxon>Eubacteriales</taxon>
        <taxon>Desulfitobacteriaceae</taxon>
        <taxon>Desulfosporosinus</taxon>
    </lineage>
</organism>
<evidence type="ECO:0000256" key="3">
    <source>
        <dbReference type="HAMAP-Rule" id="MF_00632"/>
    </source>
</evidence>
<dbReference type="SUPFAM" id="SSF89963">
    <property type="entry name" value="YajQ-like"/>
    <property type="match status" value="2"/>
</dbReference>
<dbReference type="PANTHER" id="PTHR30476:SF0">
    <property type="entry name" value="UPF0234 PROTEIN YAJQ"/>
    <property type="match status" value="1"/>
</dbReference>
<dbReference type="PANTHER" id="PTHR30476">
    <property type="entry name" value="UPF0234 PROTEIN YAJQ"/>
    <property type="match status" value="1"/>
</dbReference>
<dbReference type="CDD" id="cd11740">
    <property type="entry name" value="YajQ_like"/>
    <property type="match status" value="1"/>
</dbReference>
<dbReference type="Pfam" id="PF04461">
    <property type="entry name" value="YajQ"/>
    <property type="match status" value="1"/>
</dbReference>
<evidence type="ECO:0000256" key="2">
    <source>
        <dbReference type="ARBA" id="ARBA00093450"/>
    </source>
</evidence>
<reference evidence="4 5" key="1">
    <citation type="submission" date="2015-06" db="EMBL/GenBank/DDBJ databases">
        <title>Draft genome of the moderately acidophilic sulfate reducer Candidatus Desulfosporosinus acididurans strain M1.</title>
        <authorList>
            <person name="Poehlein A."/>
            <person name="Petzsch P."/>
            <person name="Johnson B.D."/>
            <person name="Schloemann M."/>
            <person name="Daniel R."/>
            <person name="Muehling M."/>
        </authorList>
    </citation>
    <scope>NUCLEOTIDE SEQUENCE [LARGE SCALE GENOMIC DNA]</scope>
    <source>
        <strain evidence="4 5">M1</strain>
    </source>
</reference>
<comment type="caution">
    <text evidence="4">The sequence shown here is derived from an EMBL/GenBank/DDBJ whole genome shotgun (WGS) entry which is preliminary data.</text>
</comment>
<proteinExistence type="inferred from homology"/>
<evidence type="ECO:0000313" key="5">
    <source>
        <dbReference type="Proteomes" id="UP000036356"/>
    </source>
</evidence>
<dbReference type="InterPro" id="IPR035571">
    <property type="entry name" value="UPF0234-like_C"/>
</dbReference>
<accession>A0A0J1FXA6</accession>
<dbReference type="AlphaFoldDB" id="A0A0J1FXA6"/>
<dbReference type="HAMAP" id="MF_00632">
    <property type="entry name" value="UPF0234"/>
    <property type="match status" value="1"/>
</dbReference>
<dbReference type="Gene3D" id="3.30.70.990">
    <property type="entry name" value="YajQ-like, domain 2"/>
    <property type="match status" value="1"/>
</dbReference>
<dbReference type="EMBL" id="LDZY01000001">
    <property type="protein sequence ID" value="KLU68010.1"/>
    <property type="molecule type" value="Genomic_DNA"/>
</dbReference>
<evidence type="ECO:0000256" key="1">
    <source>
        <dbReference type="ARBA" id="ARBA00022741"/>
    </source>
</evidence>
<dbReference type="PATRIC" id="fig|476652.3.peg.420"/>
<dbReference type="GO" id="GO:0000166">
    <property type="term" value="F:nucleotide binding"/>
    <property type="evidence" value="ECO:0007669"/>
    <property type="project" value="UniProtKB-UniRule"/>
</dbReference>
<keyword evidence="5" id="KW-1185">Reference proteome</keyword>
<dbReference type="STRING" id="476652.DEAC_c04190"/>
<keyword evidence="1 3" id="KW-0547">Nucleotide-binding</keyword>
<dbReference type="InterPro" id="IPR007551">
    <property type="entry name" value="YajQ/Smlt4090-like"/>
</dbReference>
<dbReference type="FunFam" id="3.30.70.990:FF:000002">
    <property type="entry name" value="UPF0234 protein LEP1GSC067_4943"/>
    <property type="match status" value="1"/>
</dbReference>
<dbReference type="RefSeq" id="WP_047808332.1">
    <property type="nucleotide sequence ID" value="NZ_LDZY01000001.1"/>
</dbReference>
<protein>
    <recommendedName>
        <fullName evidence="3">Nucleotide-binding protein DEAC_c04190</fullName>
    </recommendedName>
</protein>
<dbReference type="NCBIfam" id="NF003819">
    <property type="entry name" value="PRK05412.1"/>
    <property type="match status" value="1"/>
</dbReference>
<gene>
    <name evidence="4" type="ORF">DEAC_c04190</name>
</gene>
<dbReference type="Proteomes" id="UP000036356">
    <property type="component" value="Unassembled WGS sequence"/>
</dbReference>
<dbReference type="InterPro" id="IPR035570">
    <property type="entry name" value="UPF0234_N"/>
</dbReference>
<dbReference type="Gene3D" id="3.30.70.860">
    <property type="match status" value="1"/>
</dbReference>
<comment type="function">
    <text evidence="3">Nucleotide-binding protein.</text>
</comment>
<name>A0A0J1FXA6_9FIRM</name>
<dbReference type="InterPro" id="IPR036183">
    <property type="entry name" value="YajQ-like_sf"/>
</dbReference>